<evidence type="ECO:0000313" key="11">
    <source>
        <dbReference type="Proteomes" id="UP001530400"/>
    </source>
</evidence>
<dbReference type="SMART" id="SM00020">
    <property type="entry name" value="Tryp_SPc"/>
    <property type="match status" value="1"/>
</dbReference>
<accession>A0ABD3Q877</accession>
<keyword evidence="6" id="KW-1015">Disulfide bond</keyword>
<dbReference type="InterPro" id="IPR043504">
    <property type="entry name" value="Peptidase_S1_PA_chymotrypsin"/>
</dbReference>
<keyword evidence="8" id="KW-0378">Hydrolase</keyword>
<keyword evidence="8" id="KW-0645">Protease</keyword>
<dbReference type="GO" id="GO:0006508">
    <property type="term" value="P:proteolysis"/>
    <property type="evidence" value="ECO:0007669"/>
    <property type="project" value="UniProtKB-KW"/>
</dbReference>
<evidence type="ECO:0000256" key="5">
    <source>
        <dbReference type="ARBA" id="ARBA00023026"/>
    </source>
</evidence>
<dbReference type="InterPro" id="IPR018114">
    <property type="entry name" value="TRYPSIN_HIS"/>
</dbReference>
<keyword evidence="11" id="KW-1185">Reference proteome</keyword>
<dbReference type="GO" id="GO:0008236">
    <property type="term" value="F:serine-type peptidase activity"/>
    <property type="evidence" value="ECO:0007669"/>
    <property type="project" value="UniProtKB-KW"/>
</dbReference>
<dbReference type="FunFam" id="2.40.10.10:FF:000068">
    <property type="entry name" value="transmembrane protease serine 2"/>
    <property type="match status" value="1"/>
</dbReference>
<comment type="similarity">
    <text evidence="2">Belongs to the peptidase S1 family.</text>
</comment>
<evidence type="ECO:0000256" key="4">
    <source>
        <dbReference type="ARBA" id="ARBA00022729"/>
    </source>
</evidence>
<comment type="caution">
    <text evidence="10">The sequence shown here is derived from an EMBL/GenBank/DDBJ whole genome shotgun (WGS) entry which is preliminary data.</text>
</comment>
<proteinExistence type="inferred from homology"/>
<dbReference type="PANTHER" id="PTHR24276:SF91">
    <property type="entry name" value="AT26814P-RELATED"/>
    <property type="match status" value="1"/>
</dbReference>
<protein>
    <recommendedName>
        <fullName evidence="9">Peptidase S1 domain-containing protein</fullName>
    </recommendedName>
</protein>
<evidence type="ECO:0000256" key="2">
    <source>
        <dbReference type="ARBA" id="ARBA00007664"/>
    </source>
</evidence>
<dbReference type="PROSITE" id="PS00135">
    <property type="entry name" value="TRYPSIN_SER"/>
    <property type="match status" value="1"/>
</dbReference>
<dbReference type="Gene3D" id="2.40.10.10">
    <property type="entry name" value="Trypsin-like serine proteases"/>
    <property type="match status" value="1"/>
</dbReference>
<evidence type="ECO:0000256" key="6">
    <source>
        <dbReference type="ARBA" id="ARBA00023157"/>
    </source>
</evidence>
<keyword evidence="8" id="KW-0720">Serine protease</keyword>
<dbReference type="CDD" id="cd00190">
    <property type="entry name" value="Tryp_SPc"/>
    <property type="match status" value="1"/>
</dbReference>
<dbReference type="GO" id="GO:0005576">
    <property type="term" value="C:extracellular region"/>
    <property type="evidence" value="ECO:0007669"/>
    <property type="project" value="UniProtKB-SubCell"/>
</dbReference>
<keyword evidence="5" id="KW-0843">Virulence</keyword>
<gene>
    <name evidence="10" type="ORF">ACHAWO_010517</name>
</gene>
<dbReference type="PROSITE" id="PS50240">
    <property type="entry name" value="TRYPSIN_DOM"/>
    <property type="match status" value="1"/>
</dbReference>
<dbReference type="Pfam" id="PF00089">
    <property type="entry name" value="Trypsin"/>
    <property type="match status" value="1"/>
</dbReference>
<dbReference type="FunFam" id="2.40.10.10:FF:000054">
    <property type="entry name" value="Complement C1r subcomponent"/>
    <property type="match status" value="1"/>
</dbReference>
<keyword evidence="4" id="KW-0732">Signal</keyword>
<dbReference type="PROSITE" id="PS00134">
    <property type="entry name" value="TRYPSIN_HIS"/>
    <property type="match status" value="1"/>
</dbReference>
<sequence>MKLREQTTAISLLSSIFASSASPTSIHQARNLLTPQTRVIGGIPAPTHRYPYAVSLQYAGEHFCGGSLIAPDIILSAGHCNGEYSIGLSTYNAVVGRYDLDKGWTGESIKVKKEIRHPNFDDFTVDNDFNIVVLNTPVTKVEMFANLNVDASIPEAGDRVTVMGWGDTDSADDVLTPSMILMETNMTYITNERCEKSSGLLNTEFGETYTDMVGAVSGNMMCAASLGKDACQGDSGGPLVVVSANGARNDVQVGVVSWGLVHESPLNTTGSKNKSVH</sequence>
<name>A0ABD3Q877_9STRA</name>
<keyword evidence="7" id="KW-0325">Glycoprotein</keyword>
<dbReference type="InterPro" id="IPR050430">
    <property type="entry name" value="Peptidase_S1"/>
</dbReference>
<dbReference type="PANTHER" id="PTHR24276">
    <property type="entry name" value="POLYSERASE-RELATED"/>
    <property type="match status" value="1"/>
</dbReference>
<dbReference type="AlphaFoldDB" id="A0ABD3Q877"/>
<dbReference type="InterPro" id="IPR001254">
    <property type="entry name" value="Trypsin_dom"/>
</dbReference>
<evidence type="ECO:0000259" key="9">
    <source>
        <dbReference type="PROSITE" id="PS50240"/>
    </source>
</evidence>
<keyword evidence="3" id="KW-0964">Secreted</keyword>
<organism evidence="10 11">
    <name type="scientific">Cyclotella atomus</name>
    <dbReference type="NCBI Taxonomy" id="382360"/>
    <lineage>
        <taxon>Eukaryota</taxon>
        <taxon>Sar</taxon>
        <taxon>Stramenopiles</taxon>
        <taxon>Ochrophyta</taxon>
        <taxon>Bacillariophyta</taxon>
        <taxon>Coscinodiscophyceae</taxon>
        <taxon>Thalassiosirophycidae</taxon>
        <taxon>Stephanodiscales</taxon>
        <taxon>Stephanodiscaceae</taxon>
        <taxon>Cyclotella</taxon>
    </lineage>
</organism>
<dbReference type="PRINTS" id="PR00722">
    <property type="entry name" value="CHYMOTRYPSIN"/>
</dbReference>
<evidence type="ECO:0000256" key="1">
    <source>
        <dbReference type="ARBA" id="ARBA00004613"/>
    </source>
</evidence>
<evidence type="ECO:0000313" key="10">
    <source>
        <dbReference type="EMBL" id="KAL3796237.1"/>
    </source>
</evidence>
<dbReference type="EMBL" id="JALLPJ020000299">
    <property type="protein sequence ID" value="KAL3796237.1"/>
    <property type="molecule type" value="Genomic_DNA"/>
</dbReference>
<reference evidence="10 11" key="1">
    <citation type="submission" date="2024-10" db="EMBL/GenBank/DDBJ databases">
        <title>Updated reference genomes for cyclostephanoid diatoms.</title>
        <authorList>
            <person name="Roberts W.R."/>
            <person name="Alverson A.J."/>
        </authorList>
    </citation>
    <scope>NUCLEOTIDE SEQUENCE [LARGE SCALE GENOMIC DNA]</scope>
    <source>
        <strain evidence="10 11">AJA010-31</strain>
    </source>
</reference>
<comment type="subcellular location">
    <subcellularLocation>
        <location evidence="1">Secreted</location>
    </subcellularLocation>
</comment>
<dbReference type="SUPFAM" id="SSF50494">
    <property type="entry name" value="Trypsin-like serine proteases"/>
    <property type="match status" value="1"/>
</dbReference>
<dbReference type="InterPro" id="IPR001314">
    <property type="entry name" value="Peptidase_S1A"/>
</dbReference>
<evidence type="ECO:0000256" key="8">
    <source>
        <dbReference type="RuleBase" id="RU363034"/>
    </source>
</evidence>
<evidence type="ECO:0000256" key="7">
    <source>
        <dbReference type="ARBA" id="ARBA00023180"/>
    </source>
</evidence>
<dbReference type="InterPro" id="IPR009003">
    <property type="entry name" value="Peptidase_S1_PA"/>
</dbReference>
<evidence type="ECO:0000256" key="3">
    <source>
        <dbReference type="ARBA" id="ARBA00022525"/>
    </source>
</evidence>
<dbReference type="Proteomes" id="UP001530400">
    <property type="component" value="Unassembled WGS sequence"/>
</dbReference>
<feature type="domain" description="Peptidase S1" evidence="9">
    <location>
        <begin position="39"/>
        <end position="277"/>
    </location>
</feature>
<dbReference type="InterPro" id="IPR033116">
    <property type="entry name" value="TRYPSIN_SER"/>
</dbReference>